<keyword evidence="3 5" id="KW-1133">Transmembrane helix</keyword>
<reference evidence="8 9" key="1">
    <citation type="submission" date="2021-06" db="EMBL/GenBank/DDBJ databases">
        <authorList>
            <person name="Palmer J.M."/>
        </authorList>
    </citation>
    <scope>NUCLEOTIDE SEQUENCE [LARGE SCALE GENOMIC DNA]</scope>
    <source>
        <strain evidence="9">if_2019</strain>
        <tissue evidence="8">Muscle</tissue>
    </source>
</reference>
<feature type="domain" description="Neurotransmitter-gated ion-channel transmembrane" evidence="7">
    <location>
        <begin position="177"/>
        <end position="216"/>
    </location>
</feature>
<evidence type="ECO:0000313" key="9">
    <source>
        <dbReference type="Proteomes" id="UP001482620"/>
    </source>
</evidence>
<feature type="transmembrane region" description="Helical" evidence="5">
    <location>
        <begin position="155"/>
        <end position="179"/>
    </location>
</feature>
<dbReference type="SUPFAM" id="SSF63712">
    <property type="entry name" value="Nicotinic receptor ligand binding domain-like"/>
    <property type="match status" value="1"/>
</dbReference>
<keyword evidence="4 5" id="KW-0472">Membrane</keyword>
<feature type="domain" description="Neurotransmitter-gated ion-channel ligand-binding" evidence="6">
    <location>
        <begin position="2"/>
        <end position="153"/>
    </location>
</feature>
<proteinExistence type="inferred from homology"/>
<evidence type="ECO:0000256" key="5">
    <source>
        <dbReference type="RuleBase" id="RU000687"/>
    </source>
</evidence>
<dbReference type="PROSITE" id="PS00236">
    <property type="entry name" value="NEUROTR_ION_CHANNEL"/>
    <property type="match status" value="1"/>
</dbReference>
<dbReference type="InterPro" id="IPR006201">
    <property type="entry name" value="Neur_channel"/>
</dbReference>
<feature type="non-terminal residue" evidence="8">
    <location>
        <position position="216"/>
    </location>
</feature>
<sequence length="216" mass="25050">DWNNDYIEWNESDFCGITEVAVPREALWMPDITIEEMTEKDKAPPSPFLSVFSTGWVSYRDDKIVMSTCKMHIFYFPFDIQRCHLSFKSILYTDKQLNIFINSNNAEITNLSLNTIRMQYEWKLLHITTNTTTGDYFGTTQDVIVYTITMERKSALYIVNFLLPVLFFLCLDFASLLMSNSGEKISFKITVLLAVTVMQLILNEILPFTSSRIPLI</sequence>
<dbReference type="PANTHER" id="PTHR18945">
    <property type="entry name" value="NEUROTRANSMITTER GATED ION CHANNEL"/>
    <property type="match status" value="1"/>
</dbReference>
<comment type="subcellular location">
    <subcellularLocation>
        <location evidence="1">Membrane</location>
        <topology evidence="1">Multi-pass membrane protein</topology>
    </subcellularLocation>
</comment>
<evidence type="ECO:0000256" key="3">
    <source>
        <dbReference type="ARBA" id="ARBA00022989"/>
    </source>
</evidence>
<protein>
    <recommendedName>
        <fullName evidence="10">5-hydroxytryptamine receptor 3A</fullName>
    </recommendedName>
</protein>
<keyword evidence="5" id="KW-0406">Ion transport</keyword>
<gene>
    <name evidence="8" type="ORF">ILYODFUR_028038</name>
</gene>
<dbReference type="Gene3D" id="2.70.170.10">
    <property type="entry name" value="Neurotransmitter-gated ion-channel ligand-binding domain"/>
    <property type="match status" value="1"/>
</dbReference>
<keyword evidence="5" id="KW-0407">Ion channel</keyword>
<dbReference type="InterPro" id="IPR036734">
    <property type="entry name" value="Neur_chan_lig-bd_sf"/>
</dbReference>
<evidence type="ECO:0000256" key="2">
    <source>
        <dbReference type="ARBA" id="ARBA00022692"/>
    </source>
</evidence>
<evidence type="ECO:0000256" key="1">
    <source>
        <dbReference type="ARBA" id="ARBA00004141"/>
    </source>
</evidence>
<keyword evidence="2 5" id="KW-0812">Transmembrane</keyword>
<keyword evidence="5" id="KW-0813">Transport</keyword>
<dbReference type="Pfam" id="PF02932">
    <property type="entry name" value="Neur_chan_memb"/>
    <property type="match status" value="1"/>
</dbReference>
<organism evidence="8 9">
    <name type="scientific">Ilyodon furcidens</name>
    <name type="common">goldbreast splitfin</name>
    <dbReference type="NCBI Taxonomy" id="33524"/>
    <lineage>
        <taxon>Eukaryota</taxon>
        <taxon>Metazoa</taxon>
        <taxon>Chordata</taxon>
        <taxon>Craniata</taxon>
        <taxon>Vertebrata</taxon>
        <taxon>Euteleostomi</taxon>
        <taxon>Actinopterygii</taxon>
        <taxon>Neopterygii</taxon>
        <taxon>Teleostei</taxon>
        <taxon>Neoteleostei</taxon>
        <taxon>Acanthomorphata</taxon>
        <taxon>Ovalentaria</taxon>
        <taxon>Atherinomorphae</taxon>
        <taxon>Cyprinodontiformes</taxon>
        <taxon>Goodeidae</taxon>
        <taxon>Ilyodon</taxon>
    </lineage>
</organism>
<feature type="non-terminal residue" evidence="8">
    <location>
        <position position="1"/>
    </location>
</feature>
<evidence type="ECO:0000313" key="8">
    <source>
        <dbReference type="EMBL" id="MEQ2245441.1"/>
    </source>
</evidence>
<dbReference type="InterPro" id="IPR038050">
    <property type="entry name" value="Neuro_actylchol_rec"/>
</dbReference>
<dbReference type="EMBL" id="JAHRIQ010073282">
    <property type="protein sequence ID" value="MEQ2245441.1"/>
    <property type="molecule type" value="Genomic_DNA"/>
</dbReference>
<accession>A0ABV0UL00</accession>
<evidence type="ECO:0008006" key="10">
    <source>
        <dbReference type="Google" id="ProtNLM"/>
    </source>
</evidence>
<comment type="similarity">
    <text evidence="5">Belongs to the ligand-gated ion channel (TC 1.A.9) family.</text>
</comment>
<evidence type="ECO:0000259" key="7">
    <source>
        <dbReference type="Pfam" id="PF02932"/>
    </source>
</evidence>
<dbReference type="Proteomes" id="UP001482620">
    <property type="component" value="Unassembled WGS sequence"/>
</dbReference>
<dbReference type="PRINTS" id="PR00252">
    <property type="entry name" value="NRIONCHANNEL"/>
</dbReference>
<keyword evidence="9" id="KW-1185">Reference proteome</keyword>
<dbReference type="InterPro" id="IPR006202">
    <property type="entry name" value="Neur_chan_lig-bd"/>
</dbReference>
<dbReference type="InterPro" id="IPR006029">
    <property type="entry name" value="Neurotrans-gated_channel_TM"/>
</dbReference>
<dbReference type="InterPro" id="IPR036719">
    <property type="entry name" value="Neuro-gated_channel_TM_sf"/>
</dbReference>
<dbReference type="InterPro" id="IPR018000">
    <property type="entry name" value="Neurotransmitter_ion_chnl_CS"/>
</dbReference>
<comment type="caution">
    <text evidence="5">Lacks conserved residue(s) required for the propagation of feature annotation.</text>
</comment>
<dbReference type="Pfam" id="PF02931">
    <property type="entry name" value="Neur_chan_LBD"/>
    <property type="match status" value="1"/>
</dbReference>
<dbReference type="Gene3D" id="1.20.58.390">
    <property type="entry name" value="Neurotransmitter-gated ion-channel transmembrane domain"/>
    <property type="match status" value="1"/>
</dbReference>
<comment type="caution">
    <text evidence="8">The sequence shown here is derived from an EMBL/GenBank/DDBJ whole genome shotgun (WGS) entry which is preliminary data.</text>
</comment>
<name>A0ABV0UL00_9TELE</name>
<evidence type="ECO:0000256" key="4">
    <source>
        <dbReference type="ARBA" id="ARBA00023136"/>
    </source>
</evidence>
<evidence type="ECO:0000259" key="6">
    <source>
        <dbReference type="Pfam" id="PF02931"/>
    </source>
</evidence>
<dbReference type="SUPFAM" id="SSF90112">
    <property type="entry name" value="Neurotransmitter-gated ion-channel transmembrane pore"/>
    <property type="match status" value="1"/>
</dbReference>